<dbReference type="Proteomes" id="UP000325313">
    <property type="component" value="Unassembled WGS sequence"/>
</dbReference>
<feature type="compositionally biased region" description="Basic and acidic residues" evidence="1">
    <location>
        <begin position="67"/>
        <end position="78"/>
    </location>
</feature>
<protein>
    <submittedName>
        <fullName evidence="2">Uncharacterized protein</fullName>
    </submittedName>
</protein>
<evidence type="ECO:0000256" key="1">
    <source>
        <dbReference type="SAM" id="MobiDB-lite"/>
    </source>
</evidence>
<gene>
    <name evidence="2" type="ORF">PGTUg99_019589</name>
</gene>
<sequence length="128" mass="14820">MIDDLKKLKWPRFKGEPHWIRCFAHILNLIVKSILKPFGTERKSNKNIDSEDEDDNNGHQIQPYTEGHPDSHWVKEDDCNSQEDDEGVSKVAEGEELNIKDINDLSDEDNNDQYTLENCRQTLAKPAN</sequence>
<reference evidence="2 3" key="1">
    <citation type="submission" date="2019-05" db="EMBL/GenBank/DDBJ databases">
        <title>Emergence of the Ug99 lineage of the wheat stem rust pathogen through somatic hybridization.</title>
        <authorList>
            <person name="Li F."/>
            <person name="Upadhyaya N.M."/>
            <person name="Sperschneider J."/>
            <person name="Matny O."/>
            <person name="Nguyen-Phuc H."/>
            <person name="Mago R."/>
            <person name="Raley C."/>
            <person name="Miller M.E."/>
            <person name="Silverstein K.A.T."/>
            <person name="Henningsen E."/>
            <person name="Hirsch C.D."/>
            <person name="Visser B."/>
            <person name="Pretorius Z.A."/>
            <person name="Steffenson B.J."/>
            <person name="Schwessinger B."/>
            <person name="Dodds P.N."/>
            <person name="Figueroa M."/>
        </authorList>
    </citation>
    <scope>NUCLEOTIDE SEQUENCE [LARGE SCALE GENOMIC DNA]</scope>
    <source>
        <strain evidence="2 3">Ug99</strain>
    </source>
</reference>
<comment type="caution">
    <text evidence="2">The sequence shown here is derived from an EMBL/GenBank/DDBJ whole genome shotgun (WGS) entry which is preliminary data.</text>
</comment>
<dbReference type="EMBL" id="VDEP01000240">
    <property type="protein sequence ID" value="KAA1120926.1"/>
    <property type="molecule type" value="Genomic_DNA"/>
</dbReference>
<evidence type="ECO:0000313" key="3">
    <source>
        <dbReference type="Proteomes" id="UP000325313"/>
    </source>
</evidence>
<dbReference type="AlphaFoldDB" id="A0A5B0R5Q0"/>
<feature type="region of interest" description="Disordered" evidence="1">
    <location>
        <begin position="41"/>
        <end position="112"/>
    </location>
</feature>
<organism evidence="2 3">
    <name type="scientific">Puccinia graminis f. sp. tritici</name>
    <dbReference type="NCBI Taxonomy" id="56615"/>
    <lineage>
        <taxon>Eukaryota</taxon>
        <taxon>Fungi</taxon>
        <taxon>Dikarya</taxon>
        <taxon>Basidiomycota</taxon>
        <taxon>Pucciniomycotina</taxon>
        <taxon>Pucciniomycetes</taxon>
        <taxon>Pucciniales</taxon>
        <taxon>Pucciniaceae</taxon>
        <taxon>Puccinia</taxon>
    </lineage>
</organism>
<accession>A0A5B0R5Q0</accession>
<proteinExistence type="predicted"/>
<evidence type="ECO:0000313" key="2">
    <source>
        <dbReference type="EMBL" id="KAA1120926.1"/>
    </source>
</evidence>
<name>A0A5B0R5Q0_PUCGR</name>